<dbReference type="InterPro" id="IPR036390">
    <property type="entry name" value="WH_DNA-bd_sf"/>
</dbReference>
<dbReference type="Proteomes" id="UP000317209">
    <property type="component" value="Unassembled WGS sequence"/>
</dbReference>
<feature type="domain" description="Transcription regulator PadR N-terminal" evidence="1">
    <location>
        <begin position="23"/>
        <end position="83"/>
    </location>
</feature>
<dbReference type="RefSeq" id="WP_141873678.1">
    <property type="nucleotide sequence ID" value="NZ_VFOX01000002.1"/>
</dbReference>
<dbReference type="InterPro" id="IPR036388">
    <property type="entry name" value="WH-like_DNA-bd_sf"/>
</dbReference>
<sequence length="107" mass="11538">MTKLTRVTAPTLDVVQVLLGSADPIWGLALAKAVERAPGTVYPILSRLEELGWIVGDWEGESDHAGPRRRYYRLTDEGRAEAAALVAARARRVVASPTPRLAFGVSG</sequence>
<dbReference type="Pfam" id="PF03551">
    <property type="entry name" value="PadR"/>
    <property type="match status" value="1"/>
</dbReference>
<dbReference type="AlphaFoldDB" id="A0A543BAS3"/>
<organism evidence="2 3">
    <name type="scientific">Microbacterium saperdae</name>
    <dbReference type="NCBI Taxonomy" id="69368"/>
    <lineage>
        <taxon>Bacteria</taxon>
        <taxon>Bacillati</taxon>
        <taxon>Actinomycetota</taxon>
        <taxon>Actinomycetes</taxon>
        <taxon>Micrococcales</taxon>
        <taxon>Microbacteriaceae</taxon>
        <taxon>Microbacterium</taxon>
    </lineage>
</organism>
<proteinExistence type="predicted"/>
<dbReference type="SUPFAM" id="SSF46785">
    <property type="entry name" value="Winged helix' DNA-binding domain"/>
    <property type="match status" value="1"/>
</dbReference>
<dbReference type="PANTHER" id="PTHR33169">
    <property type="entry name" value="PADR-FAMILY TRANSCRIPTIONAL REGULATOR"/>
    <property type="match status" value="1"/>
</dbReference>
<dbReference type="InterPro" id="IPR005149">
    <property type="entry name" value="Tscrpt_reg_PadR_N"/>
</dbReference>
<protein>
    <submittedName>
        <fullName evidence="2">PadR family transcriptional regulator</fullName>
    </submittedName>
</protein>
<keyword evidence="3" id="KW-1185">Reference proteome</keyword>
<dbReference type="PANTHER" id="PTHR33169:SF14">
    <property type="entry name" value="TRANSCRIPTIONAL REGULATOR RV3488"/>
    <property type="match status" value="1"/>
</dbReference>
<gene>
    <name evidence="2" type="ORF">FB560_3383</name>
</gene>
<name>A0A543BAS3_9MICO</name>
<dbReference type="OrthoDB" id="122286at2"/>
<dbReference type="Gene3D" id="1.10.10.10">
    <property type="entry name" value="Winged helix-like DNA-binding domain superfamily/Winged helix DNA-binding domain"/>
    <property type="match status" value="1"/>
</dbReference>
<dbReference type="InterPro" id="IPR052509">
    <property type="entry name" value="Metal_resp_DNA-bind_regulator"/>
</dbReference>
<dbReference type="InterPro" id="IPR011991">
    <property type="entry name" value="ArsR-like_HTH"/>
</dbReference>
<reference evidence="2 3" key="1">
    <citation type="submission" date="2019-06" db="EMBL/GenBank/DDBJ databases">
        <title>Sequencing the genomes of 1000 actinobacteria strains.</title>
        <authorList>
            <person name="Klenk H.-P."/>
        </authorList>
    </citation>
    <scope>NUCLEOTIDE SEQUENCE [LARGE SCALE GENOMIC DNA]</scope>
    <source>
        <strain evidence="2 3">DSM 20169</strain>
    </source>
</reference>
<accession>A0A543BAS3</accession>
<evidence type="ECO:0000313" key="2">
    <source>
        <dbReference type="EMBL" id="TQL81902.1"/>
    </source>
</evidence>
<dbReference type="EMBL" id="VFOX01000002">
    <property type="protein sequence ID" value="TQL81902.1"/>
    <property type="molecule type" value="Genomic_DNA"/>
</dbReference>
<comment type="caution">
    <text evidence="2">The sequence shown here is derived from an EMBL/GenBank/DDBJ whole genome shotgun (WGS) entry which is preliminary data.</text>
</comment>
<evidence type="ECO:0000259" key="1">
    <source>
        <dbReference type="Pfam" id="PF03551"/>
    </source>
</evidence>
<evidence type="ECO:0000313" key="3">
    <source>
        <dbReference type="Proteomes" id="UP000317209"/>
    </source>
</evidence>
<dbReference type="CDD" id="cd00090">
    <property type="entry name" value="HTH_ARSR"/>
    <property type="match status" value="1"/>
</dbReference>